<comment type="caution">
    <text evidence="6">The sequence shown here is derived from an EMBL/GenBank/DDBJ whole genome shotgun (WGS) entry which is preliminary data.</text>
</comment>
<dbReference type="PANTHER" id="PTHR40633">
    <property type="entry name" value="MATRIX PROTEIN, PUTATIVE (AFU_ORTHOLOGUE AFUA_8G05410)-RELATED"/>
    <property type="match status" value="1"/>
</dbReference>
<evidence type="ECO:0000313" key="6">
    <source>
        <dbReference type="EMBL" id="KAF7509990.1"/>
    </source>
</evidence>
<dbReference type="InterPro" id="IPR052982">
    <property type="entry name" value="SRP1/TIP1-like"/>
</dbReference>
<dbReference type="Pfam" id="PF10342">
    <property type="entry name" value="Kre9_KNH"/>
    <property type="match status" value="1"/>
</dbReference>
<reference evidence="6" key="1">
    <citation type="submission" date="2020-02" db="EMBL/GenBank/DDBJ databases">
        <authorList>
            <person name="Palmer J.M."/>
        </authorList>
    </citation>
    <scope>NUCLEOTIDE SEQUENCE</scope>
    <source>
        <strain evidence="6">EPUS1.4</strain>
        <tissue evidence="6">Thallus</tissue>
    </source>
</reference>
<name>A0A8H7ART9_9EURO</name>
<organism evidence="6 7">
    <name type="scientific">Endocarpon pusillum</name>
    <dbReference type="NCBI Taxonomy" id="364733"/>
    <lineage>
        <taxon>Eukaryota</taxon>
        <taxon>Fungi</taxon>
        <taxon>Dikarya</taxon>
        <taxon>Ascomycota</taxon>
        <taxon>Pezizomycotina</taxon>
        <taxon>Eurotiomycetes</taxon>
        <taxon>Chaetothyriomycetidae</taxon>
        <taxon>Verrucariales</taxon>
        <taxon>Verrucariaceae</taxon>
        <taxon>Endocarpon</taxon>
    </lineage>
</organism>
<evidence type="ECO:0000256" key="2">
    <source>
        <dbReference type="SAM" id="MobiDB-lite"/>
    </source>
</evidence>
<evidence type="ECO:0000256" key="3">
    <source>
        <dbReference type="SAM" id="Phobius"/>
    </source>
</evidence>
<feature type="domain" description="Yeast cell wall synthesis Kre9/Knh1-like N-terminal" evidence="5">
    <location>
        <begin position="29"/>
        <end position="114"/>
    </location>
</feature>
<dbReference type="InterPro" id="IPR018466">
    <property type="entry name" value="Kre9/Knh1-like_N"/>
</dbReference>
<keyword evidence="3" id="KW-0812">Transmembrane</keyword>
<proteinExistence type="predicted"/>
<feature type="signal peptide" evidence="4">
    <location>
        <begin position="1"/>
        <end position="20"/>
    </location>
</feature>
<keyword evidence="1 4" id="KW-0732">Signal</keyword>
<dbReference type="EMBL" id="JAACFV010000035">
    <property type="protein sequence ID" value="KAF7509990.1"/>
    <property type="molecule type" value="Genomic_DNA"/>
</dbReference>
<feature type="region of interest" description="Disordered" evidence="2">
    <location>
        <begin position="189"/>
        <end position="267"/>
    </location>
</feature>
<gene>
    <name evidence="6" type="ORF">GJ744_007304</name>
</gene>
<keyword evidence="3" id="KW-1133">Transmembrane helix</keyword>
<feature type="compositionally biased region" description="Basic and acidic residues" evidence="2">
    <location>
        <begin position="237"/>
        <end position="253"/>
    </location>
</feature>
<dbReference type="OrthoDB" id="2260257at2759"/>
<accession>A0A8H7ART9</accession>
<feature type="chain" id="PRO_5034825327" description="Yeast cell wall synthesis Kre9/Knh1-like N-terminal domain-containing protein" evidence="4">
    <location>
        <begin position="21"/>
        <end position="285"/>
    </location>
</feature>
<keyword evidence="7" id="KW-1185">Reference proteome</keyword>
<sequence>MRSLCFLLVLLAGIFQLVSAQGSNAITIPPDGFNVTAGQPTTISWTNPSLRTVTIQLVPASGSGAIITLVSMLENTGTATFDIPSDVPTTQQYQFKILDDSNSSNVNFSPSFNIAPPPPGSYSTSTAAASTAAASTAAPTSSNSSTSPSNNSLSAGAIAGISVGLALGILVLVGIVIFFIRRRRKHRTWMQEHQQKPPAPNEHAPAYDMNNQYDPMHPLPQPPPQPPPTEVSGSRSWPREMEAGSRFQPREVVELPTPATDADPATRKYTIHTKQGIHEMGSDCI</sequence>
<evidence type="ECO:0000259" key="5">
    <source>
        <dbReference type="Pfam" id="PF10342"/>
    </source>
</evidence>
<evidence type="ECO:0000313" key="7">
    <source>
        <dbReference type="Proteomes" id="UP000606974"/>
    </source>
</evidence>
<keyword evidence="3" id="KW-0472">Membrane</keyword>
<protein>
    <recommendedName>
        <fullName evidence="5">Yeast cell wall synthesis Kre9/Knh1-like N-terminal domain-containing protein</fullName>
    </recommendedName>
</protein>
<dbReference type="PANTHER" id="PTHR40633:SF5">
    <property type="entry name" value="ANCHORED PROTEIN, PUTATIVE (AFU_ORTHOLOGUE AFUA_8G04370)-RELATED"/>
    <property type="match status" value="1"/>
</dbReference>
<dbReference type="Proteomes" id="UP000606974">
    <property type="component" value="Unassembled WGS sequence"/>
</dbReference>
<feature type="transmembrane region" description="Helical" evidence="3">
    <location>
        <begin position="153"/>
        <end position="180"/>
    </location>
</feature>
<evidence type="ECO:0000256" key="1">
    <source>
        <dbReference type="ARBA" id="ARBA00022729"/>
    </source>
</evidence>
<feature type="compositionally biased region" description="Pro residues" evidence="2">
    <location>
        <begin position="217"/>
        <end position="229"/>
    </location>
</feature>
<dbReference type="CDD" id="cd12087">
    <property type="entry name" value="TM_EGFR-like"/>
    <property type="match status" value="1"/>
</dbReference>
<evidence type="ECO:0000256" key="4">
    <source>
        <dbReference type="SAM" id="SignalP"/>
    </source>
</evidence>
<dbReference type="AlphaFoldDB" id="A0A8H7ART9"/>